<protein>
    <recommendedName>
        <fullName evidence="2">DUF6571 domain-containing protein</fullName>
    </recommendedName>
</protein>
<dbReference type="Proteomes" id="UP001056079">
    <property type="component" value="Chromosome"/>
</dbReference>
<accession>A0ABY4UYE0</accession>
<gene>
    <name evidence="3" type="ORF">K7395_22400</name>
</gene>
<dbReference type="RefSeq" id="WP_006125045.1">
    <property type="nucleotide sequence ID" value="NZ_CP098609.1"/>
</dbReference>
<reference evidence="3" key="1">
    <citation type="submission" date="2021-08" db="EMBL/GenBank/DDBJ databases">
        <title>DNA methylation of m4C regulates biosynthesis of daptomycin in Streptomyces roseosporus L30.</title>
        <authorList>
            <person name="Fang J.-L."/>
        </authorList>
    </citation>
    <scope>NUCLEOTIDE SEQUENCE</scope>
    <source>
        <strain evidence="3">L30</strain>
    </source>
</reference>
<dbReference type="Pfam" id="PF20211">
    <property type="entry name" value="DUF6571"/>
    <property type="match status" value="1"/>
</dbReference>
<evidence type="ECO:0000313" key="3">
    <source>
        <dbReference type="EMBL" id="USC49275.1"/>
    </source>
</evidence>
<feature type="domain" description="DUF6571" evidence="2">
    <location>
        <begin position="366"/>
        <end position="719"/>
    </location>
</feature>
<feature type="compositionally biased region" description="Basic and acidic residues" evidence="1">
    <location>
        <begin position="350"/>
        <end position="367"/>
    </location>
</feature>
<sequence length="749" mass="82606">MPTFEQLLAARLGPMETAVTQWTEMIGKLKTPLQDDAKAMKSKADKSTWKGENATVTKEFVTKTAKEFDDAVKEAESVRDLLKDAHGLFKSAQDDLKHAYENPPPGIIIHPNGVLSHRVHPDRRSKDSTDPIATEAQFEALRSKLEGILKRADEADELCSWGLRALIRNHPNDFGSTEFNGLADAKRARAEEKQQGENGREAAKLYARWEHLDDEEREKLLDFAEKGKNSPAFAEQLMTNLSYRGRDQQEAVLLLASSLESGGRDGQLSSTDARLYKALSGSLATATGPDSSIGTPGGFTSAWTDKLITTARDGNGLPRQHPGAIGGGAATLKDLTDLMAADAGDNDVYDPNKDPKEKSSPWKKDEGDPVYSEAFLTEVGDTIRDWETNNDDAYDGVMKNWQGTQEDPMKGLLNAMSRNPAASTHYFDPNTTDNLKYFLEDRKWPGGEVESKMPDEKQHTSARAELGLALESAATGRVPGSPMHPVPAHHDAAETAIFERVMGEYAEALHRDQTAIPVSMRLPMADMIADYSGDVHQILGKEMNGATEFNDLEIERGDLTRIIRATVEDPNAYKVIHGSQTVVIGEGLERFQADSFRQKDEELRAWVKQSASVLGHLDGVRDDVIFDLGQAEKDANAYEKMLKYHLYGGLLTPIPMAGDAMQRSVDWGLSEGLNEDNSKVDADTREQRIKHYEDGQDQLNGMLRGIATKRGLTVEELDASPGEFEDHLQAGAKEWYLTGHAEAKKLTGE</sequence>
<dbReference type="InterPro" id="IPR046701">
    <property type="entry name" value="DUF6571"/>
</dbReference>
<proteinExistence type="predicted"/>
<name>A0ABY4UYE0_STRFL</name>
<organism evidence="3 4">
    <name type="scientific">Streptomyces filamentosus</name>
    <name type="common">Streptomyces roseosporus</name>
    <dbReference type="NCBI Taxonomy" id="67294"/>
    <lineage>
        <taxon>Bacteria</taxon>
        <taxon>Bacillati</taxon>
        <taxon>Actinomycetota</taxon>
        <taxon>Actinomycetes</taxon>
        <taxon>Kitasatosporales</taxon>
        <taxon>Streptomycetaceae</taxon>
        <taxon>Streptomyces</taxon>
    </lineage>
</organism>
<keyword evidence="4" id="KW-1185">Reference proteome</keyword>
<dbReference type="EMBL" id="CP098609">
    <property type="protein sequence ID" value="USC49275.1"/>
    <property type="molecule type" value="Genomic_DNA"/>
</dbReference>
<evidence type="ECO:0000256" key="1">
    <source>
        <dbReference type="SAM" id="MobiDB-lite"/>
    </source>
</evidence>
<evidence type="ECO:0000313" key="4">
    <source>
        <dbReference type="Proteomes" id="UP001056079"/>
    </source>
</evidence>
<feature type="region of interest" description="Disordered" evidence="1">
    <location>
        <begin position="343"/>
        <end position="368"/>
    </location>
</feature>
<evidence type="ECO:0000259" key="2">
    <source>
        <dbReference type="Pfam" id="PF20211"/>
    </source>
</evidence>